<evidence type="ECO:0000313" key="1">
    <source>
        <dbReference type="EMBL" id="ASR51151.1"/>
    </source>
</evidence>
<dbReference type="Proteomes" id="UP000258016">
    <property type="component" value="Chromosome"/>
</dbReference>
<dbReference type="GeneID" id="303485215"/>
<evidence type="ECO:0000313" key="2">
    <source>
        <dbReference type="Proteomes" id="UP000258016"/>
    </source>
</evidence>
<protein>
    <recommendedName>
        <fullName evidence="3">Flagellar export protein FliJ</fullName>
    </recommendedName>
</protein>
<proteinExistence type="predicted"/>
<evidence type="ECO:0008006" key="3">
    <source>
        <dbReference type="Google" id="ProtNLM"/>
    </source>
</evidence>
<dbReference type="EMBL" id="CP020083">
    <property type="protein sequence ID" value="ASR51151.1"/>
    <property type="molecule type" value="Genomic_DNA"/>
</dbReference>
<gene>
    <name evidence="1" type="ORF">B5J99_06435</name>
</gene>
<sequence length="120" mass="13590">MTQTADRPHVIKDAKGKRPQFYAEPGIDQLMSMVMVLAGEVCMLRDRMDAQERVARMHGINLAEGIDALTLDEEALQTREAYRQDFLDRLFYLARKEANEAAAQETDEAYRATIADIAVN</sequence>
<organism evidence="1 2">
    <name type="scientific">Blastomonas fulva</name>
    <dbReference type="NCBI Taxonomy" id="1550728"/>
    <lineage>
        <taxon>Bacteria</taxon>
        <taxon>Pseudomonadati</taxon>
        <taxon>Pseudomonadota</taxon>
        <taxon>Alphaproteobacteria</taxon>
        <taxon>Sphingomonadales</taxon>
        <taxon>Sphingomonadaceae</taxon>
        <taxon>Blastomonas</taxon>
    </lineage>
</organism>
<name>A0ABM6M5L4_9SPHN</name>
<keyword evidence="2" id="KW-1185">Reference proteome</keyword>
<accession>A0ABM6M5L4</accession>
<dbReference type="RefSeq" id="WP_069051096.1">
    <property type="nucleotide sequence ID" value="NZ_CBDIRB010000001.1"/>
</dbReference>
<reference evidence="1 2" key="1">
    <citation type="submission" date="2017-03" db="EMBL/GenBank/DDBJ databases">
        <title>Complete genome sequence of Blastomonas fulva degrading microcsystin LR.</title>
        <authorList>
            <person name="Lee H.-g."/>
            <person name="Jin L."/>
            <person name="oh H.-M."/>
        </authorList>
    </citation>
    <scope>NUCLEOTIDE SEQUENCE [LARGE SCALE GENOMIC DNA]</scope>
    <source>
        <strain evidence="1 2">T2</strain>
    </source>
</reference>